<feature type="compositionally biased region" description="Basic and acidic residues" evidence="1">
    <location>
        <begin position="429"/>
        <end position="493"/>
    </location>
</feature>
<dbReference type="Proteomes" id="UP000829829">
    <property type="component" value="Chromosome 1"/>
</dbReference>
<feature type="compositionally biased region" description="Gly residues" evidence="1">
    <location>
        <begin position="348"/>
        <end position="366"/>
    </location>
</feature>
<protein>
    <submittedName>
        <fullName evidence="2">Uncharacterized protein</fullName>
    </submittedName>
</protein>
<sequence>MLGLLSAGAGAYTLFKDKPAPKDSDPGKSSAKTSGDDTRIDSNLRSDRGKEIPVDPQSGSLSERESKTGKEDPQKHKEEFPGLRKKPKLNLKNKVDDIIRNNSKFANHRRPLINAEALVDKESFNGALEIYKRTKTRIPDEEIQNKIQENIDQIQDHLESDEDEVYRPDHYDGPPIPLGDLVRAIKDISESLGDTIAKGFSNPISIPLSPWDPGAIPGPPTAPEGPVSYQIVSPVPPEEHIPLPSPGTTINKESFSFGGAVGGAGSPTSSGGAGGAGTPTSSGGAGGGAGTPTSSGGAGGSAGTPTSSGGAGGSAGTPTSSGGAVGSAGTPTSSGGAGGSAGTPTSSGGAGGAGTPTSSGGAGGVAGTPTSSGGAGGVAGTPASFSGAGGSAGSPTSSGGAGGSAGTYPQSYSEPNAMDLPDDTFFSEEWEKFKDLPLVDRRTGEGRRSGTDRRTGSNRKDRRQGEDRRKEDLFKLRDEYLKQKEEQKKREREDADFEAQESADFDWTEAPVRNELPPFLAPVLPKIELVPIRLPDPQDKTLRPEEEKTSQTPSPTPPSGEIRLEAPTTSETPEKAPTPLELPKIGLPDPEYQKTGETTPEIPHLAPASSDSTATDETPEIEILEGGLEPLGEDAEEEIGSGGEESAGGPKEEEPRMIHGILELKPPEVDDAPFLTLTYDFDKIPHAFKLSKNYSIMEYSYYKYKPMLVKAQEFARRKMLKNALNYYRVIKSQNIPPELRKMINRNIKDITEFMEKYLMAKGG</sequence>
<accession>A0AAE9GE90</accession>
<organism evidence="2 3">
    <name type="scientific">Leptospira noguchii</name>
    <dbReference type="NCBI Taxonomy" id="28182"/>
    <lineage>
        <taxon>Bacteria</taxon>
        <taxon>Pseudomonadati</taxon>
        <taxon>Spirochaetota</taxon>
        <taxon>Spirochaetia</taxon>
        <taxon>Leptospirales</taxon>
        <taxon>Leptospiraceae</taxon>
        <taxon>Leptospira</taxon>
    </lineage>
</organism>
<feature type="compositionally biased region" description="Basic and acidic residues" evidence="1">
    <location>
        <begin position="536"/>
        <end position="549"/>
    </location>
</feature>
<feature type="compositionally biased region" description="Low complexity" evidence="1">
    <location>
        <begin position="316"/>
        <end position="334"/>
    </location>
</feature>
<name>A0AAE9GE90_9LEPT</name>
<feature type="compositionally biased region" description="Basic and acidic residues" evidence="1">
    <location>
        <begin position="62"/>
        <end position="82"/>
    </location>
</feature>
<feature type="compositionally biased region" description="Gly residues" evidence="1">
    <location>
        <begin position="259"/>
        <end position="302"/>
    </location>
</feature>
<dbReference type="AlphaFoldDB" id="A0AAE9GE90"/>
<dbReference type="EMBL" id="CP091957">
    <property type="protein sequence ID" value="UOG58341.1"/>
    <property type="molecule type" value="Genomic_DNA"/>
</dbReference>
<feature type="compositionally biased region" description="Basic and acidic residues" evidence="1">
    <location>
        <begin position="15"/>
        <end position="26"/>
    </location>
</feature>
<feature type="compositionally biased region" description="Basic and acidic residues" evidence="1">
    <location>
        <begin position="34"/>
        <end position="53"/>
    </location>
</feature>
<feature type="region of interest" description="Disordered" evidence="1">
    <location>
        <begin position="530"/>
        <end position="616"/>
    </location>
</feature>
<feature type="region of interest" description="Disordered" evidence="1">
    <location>
        <begin position="239"/>
        <end position="512"/>
    </location>
</feature>
<feature type="region of interest" description="Disordered" evidence="1">
    <location>
        <begin position="10"/>
        <end position="87"/>
    </location>
</feature>
<dbReference type="PANTHER" id="PTHR40903:SF1">
    <property type="entry name" value="HYPHALLY REGULATED CELL WALL PROTEIN 3"/>
    <property type="match status" value="1"/>
</dbReference>
<evidence type="ECO:0000313" key="2">
    <source>
        <dbReference type="EMBL" id="UOG58341.1"/>
    </source>
</evidence>
<reference evidence="2" key="1">
    <citation type="submission" date="2022-02" db="EMBL/GenBank/DDBJ databases">
        <title>The genetically variable rfb locus in Leptospira is a mobile cassette and a molecular signature of serovar identity.</title>
        <authorList>
            <person name="Nieves C."/>
            <person name="Vincent A.T."/>
            <person name="Zarantonelli L."/>
            <person name="Picardeau M."/>
            <person name="Veyrier F.J."/>
            <person name="Buschiazzo A."/>
        </authorList>
    </citation>
    <scope>NUCLEOTIDE SEQUENCE</scope>
    <source>
        <strain evidence="2">IP1512017</strain>
    </source>
</reference>
<proteinExistence type="predicted"/>
<dbReference type="RefSeq" id="WP_243816029.1">
    <property type="nucleotide sequence ID" value="NZ_CP091957.1"/>
</dbReference>
<feature type="region of interest" description="Disordered" evidence="1">
    <location>
        <begin position="632"/>
        <end position="653"/>
    </location>
</feature>
<feature type="compositionally biased region" description="Acidic residues" evidence="1">
    <location>
        <begin position="494"/>
        <end position="507"/>
    </location>
</feature>
<evidence type="ECO:0000256" key="1">
    <source>
        <dbReference type="SAM" id="MobiDB-lite"/>
    </source>
</evidence>
<evidence type="ECO:0000313" key="3">
    <source>
        <dbReference type="Proteomes" id="UP000829829"/>
    </source>
</evidence>
<gene>
    <name evidence="2" type="ORF">MAL03_11935</name>
</gene>
<dbReference type="PANTHER" id="PTHR40903">
    <property type="entry name" value="GLYCINE-RICH CELL WALL STRUCTURAL PROTEIN 1-LIKE"/>
    <property type="match status" value="1"/>
</dbReference>